<dbReference type="Proteomes" id="UP001595456">
    <property type="component" value="Unassembled WGS sequence"/>
</dbReference>
<evidence type="ECO:0000256" key="5">
    <source>
        <dbReference type="ARBA" id="ARBA00022801"/>
    </source>
</evidence>
<evidence type="ECO:0000259" key="8">
    <source>
        <dbReference type="PROSITE" id="PS51462"/>
    </source>
</evidence>
<evidence type="ECO:0000313" key="9">
    <source>
        <dbReference type="EMBL" id="MFC3097439.1"/>
    </source>
</evidence>
<evidence type="ECO:0000256" key="3">
    <source>
        <dbReference type="ARBA" id="ARBA00007275"/>
    </source>
</evidence>
<evidence type="ECO:0000256" key="1">
    <source>
        <dbReference type="ARBA" id="ARBA00000847"/>
    </source>
</evidence>
<dbReference type="SUPFAM" id="SSF55811">
    <property type="entry name" value="Nudix"/>
    <property type="match status" value="1"/>
</dbReference>
<dbReference type="InterPro" id="IPR015797">
    <property type="entry name" value="NUDIX_hydrolase-like_dom_sf"/>
</dbReference>
<accession>A0ABV7E6D1</accession>
<evidence type="ECO:0000256" key="6">
    <source>
        <dbReference type="ARBA" id="ARBA00032162"/>
    </source>
</evidence>
<protein>
    <recommendedName>
        <fullName evidence="4">GDP-mannose pyrophosphatase</fullName>
    </recommendedName>
    <alternativeName>
        <fullName evidence="6">GDP-mannose hydrolase</fullName>
    </alternativeName>
    <alternativeName>
        <fullName evidence="7">GDPMK</fullName>
    </alternativeName>
</protein>
<keyword evidence="10" id="KW-1185">Reference proteome</keyword>
<dbReference type="GO" id="GO:0016787">
    <property type="term" value="F:hydrolase activity"/>
    <property type="evidence" value="ECO:0007669"/>
    <property type="project" value="UniProtKB-KW"/>
</dbReference>
<keyword evidence="5 9" id="KW-0378">Hydrolase</keyword>
<comment type="catalytic activity">
    <reaction evidence="1">
        <text>GDP-alpha-D-mannose + H2O = alpha-D-mannose 1-phosphate + GMP + 2 H(+)</text>
        <dbReference type="Rhea" id="RHEA:27978"/>
        <dbReference type="ChEBI" id="CHEBI:15377"/>
        <dbReference type="ChEBI" id="CHEBI:15378"/>
        <dbReference type="ChEBI" id="CHEBI:57527"/>
        <dbReference type="ChEBI" id="CHEBI:58115"/>
        <dbReference type="ChEBI" id="CHEBI:58409"/>
    </reaction>
</comment>
<sequence length="180" mass="19193">MVEDADAPEEVMWQGDWITAKRRGKWEYVARARGIRAAVILPLDGDHVILVEQYRVPVGGRVLELPAGLIGDEAGAEGEDPLEAARRELVEETGYTAAHWQDCGAYLSSPGLTGESFTLLKATGLTKVSEGGGTAEENIVVHRVPLADLPAHIAAFRAAGLAIDVRLLMLLGGQILGETA</sequence>
<dbReference type="PANTHER" id="PTHR11839:SF18">
    <property type="entry name" value="NUDIX HYDROLASE DOMAIN-CONTAINING PROTEIN"/>
    <property type="match status" value="1"/>
</dbReference>
<dbReference type="EMBL" id="JBHRST010000008">
    <property type="protein sequence ID" value="MFC3097439.1"/>
    <property type="molecule type" value="Genomic_DNA"/>
</dbReference>
<comment type="similarity">
    <text evidence="3">Belongs to the Nudix hydrolase family. NudK subfamily.</text>
</comment>
<dbReference type="InterPro" id="IPR000086">
    <property type="entry name" value="NUDIX_hydrolase_dom"/>
</dbReference>
<evidence type="ECO:0000313" key="10">
    <source>
        <dbReference type="Proteomes" id="UP001595456"/>
    </source>
</evidence>
<gene>
    <name evidence="9" type="ORF">ACFODU_06440</name>
</gene>
<dbReference type="Pfam" id="PF00293">
    <property type="entry name" value="NUDIX"/>
    <property type="match status" value="1"/>
</dbReference>
<comment type="caution">
    <text evidence="9">The sequence shown here is derived from an EMBL/GenBank/DDBJ whole genome shotgun (WGS) entry which is preliminary data.</text>
</comment>
<reference evidence="10" key="1">
    <citation type="journal article" date="2019" name="Int. J. Syst. Evol. Microbiol.">
        <title>The Global Catalogue of Microorganisms (GCM) 10K type strain sequencing project: providing services to taxonomists for standard genome sequencing and annotation.</title>
        <authorList>
            <consortium name="The Broad Institute Genomics Platform"/>
            <consortium name="The Broad Institute Genome Sequencing Center for Infectious Disease"/>
            <person name="Wu L."/>
            <person name="Ma J."/>
        </authorList>
    </citation>
    <scope>NUCLEOTIDE SEQUENCE [LARGE SCALE GENOMIC DNA]</scope>
    <source>
        <strain evidence="10">KCTC 52607</strain>
    </source>
</reference>
<evidence type="ECO:0000256" key="2">
    <source>
        <dbReference type="ARBA" id="ARBA00001946"/>
    </source>
</evidence>
<proteinExistence type="inferred from homology"/>
<name>A0ABV7E6D1_9SPHN</name>
<evidence type="ECO:0000256" key="7">
    <source>
        <dbReference type="ARBA" id="ARBA00032272"/>
    </source>
</evidence>
<dbReference type="RefSeq" id="WP_336926244.1">
    <property type="nucleotide sequence ID" value="NZ_JBANRO010000006.1"/>
</dbReference>
<dbReference type="Gene3D" id="3.90.79.10">
    <property type="entry name" value="Nucleoside Triphosphate Pyrophosphohydrolase"/>
    <property type="match status" value="1"/>
</dbReference>
<organism evidence="9 10">
    <name type="scientific">Alteraurantiacibacter palmitatis</name>
    <dbReference type="NCBI Taxonomy" id="2054628"/>
    <lineage>
        <taxon>Bacteria</taxon>
        <taxon>Pseudomonadati</taxon>
        <taxon>Pseudomonadota</taxon>
        <taxon>Alphaproteobacteria</taxon>
        <taxon>Sphingomonadales</taxon>
        <taxon>Erythrobacteraceae</taxon>
        <taxon>Alteraurantiacibacter</taxon>
    </lineage>
</organism>
<dbReference type="PROSITE" id="PS51462">
    <property type="entry name" value="NUDIX"/>
    <property type="match status" value="1"/>
</dbReference>
<dbReference type="CDD" id="cd03424">
    <property type="entry name" value="NUDIX_ADPRase_Nudt5_UGPPase_Nudt14"/>
    <property type="match status" value="1"/>
</dbReference>
<feature type="domain" description="Nudix hydrolase" evidence="8">
    <location>
        <begin position="30"/>
        <end position="167"/>
    </location>
</feature>
<dbReference type="PANTHER" id="PTHR11839">
    <property type="entry name" value="UDP/ADP-SUGAR PYROPHOSPHATASE"/>
    <property type="match status" value="1"/>
</dbReference>
<evidence type="ECO:0000256" key="4">
    <source>
        <dbReference type="ARBA" id="ARBA00016377"/>
    </source>
</evidence>
<comment type="cofactor">
    <cofactor evidence="2">
        <name>Mg(2+)</name>
        <dbReference type="ChEBI" id="CHEBI:18420"/>
    </cofactor>
</comment>